<dbReference type="InterPro" id="IPR014710">
    <property type="entry name" value="RmlC-like_jellyroll"/>
</dbReference>
<dbReference type="InterPro" id="IPR010982">
    <property type="entry name" value="Lambda_DNA-bd_dom_sf"/>
</dbReference>
<dbReference type="GO" id="GO:0005829">
    <property type="term" value="C:cytosol"/>
    <property type="evidence" value="ECO:0007669"/>
    <property type="project" value="TreeGrafter"/>
</dbReference>
<dbReference type="CDD" id="cd02209">
    <property type="entry name" value="cupin_XRE_C"/>
    <property type="match status" value="1"/>
</dbReference>
<dbReference type="Gene3D" id="2.60.120.10">
    <property type="entry name" value="Jelly Rolls"/>
    <property type="match status" value="1"/>
</dbReference>
<gene>
    <name evidence="4" type="ORF">NJQ99_11785</name>
</gene>
<dbReference type="SUPFAM" id="SSF47413">
    <property type="entry name" value="lambda repressor-like DNA-binding domains"/>
    <property type="match status" value="1"/>
</dbReference>
<accession>A0A9J6PKJ5</accession>
<dbReference type="RefSeq" id="WP_269333029.1">
    <property type="nucleotide sequence ID" value="NZ_JAMZFT010000002.1"/>
</dbReference>
<reference evidence="4" key="1">
    <citation type="submission" date="2022-06" db="EMBL/GenBank/DDBJ databases">
        <title>Isolation and Genomics of Futiania mangrovii gen. nov., sp. nov., a Rare and Metabolically-versatile member in the Class Alphaproteobacteria.</title>
        <authorList>
            <person name="Liu L."/>
            <person name="Huang W.-C."/>
            <person name="Pan J."/>
            <person name="Li J."/>
            <person name="Huang Y."/>
            <person name="Du H."/>
            <person name="Liu Y."/>
            <person name="Li M."/>
        </authorList>
    </citation>
    <scope>NUCLEOTIDE SEQUENCE</scope>
    <source>
        <strain evidence="4">FT118</strain>
    </source>
</reference>
<dbReference type="Pfam" id="PF07883">
    <property type="entry name" value="Cupin_2"/>
    <property type="match status" value="1"/>
</dbReference>
<sequence length="208" mass="23229">MPIPRKAGPPPKMVKQQAGRPDESRSVGQQLRTIRRQRRLSLQKVADESGLSVAFISQVERGLSTPSLNSLQMLCTALRIPISWVFSEPDDVPHEERGRIVRPNVRKTLRLEKKGIRKELLTPDLGGKLQMVLVQVEPGGSSGEELYQHEGEECGHVLSGELILTIDKDVYDLKAGDSFRFPSKLPHGFRNPADVPCSVVWVTTPPFY</sequence>
<dbReference type="InterPro" id="IPR011051">
    <property type="entry name" value="RmlC_Cupin_sf"/>
</dbReference>
<dbReference type="SMART" id="SM00530">
    <property type="entry name" value="HTH_XRE"/>
    <property type="match status" value="1"/>
</dbReference>
<evidence type="ECO:0000256" key="1">
    <source>
        <dbReference type="ARBA" id="ARBA00023125"/>
    </source>
</evidence>
<dbReference type="GO" id="GO:0003677">
    <property type="term" value="F:DNA binding"/>
    <property type="evidence" value="ECO:0007669"/>
    <property type="project" value="UniProtKB-KW"/>
</dbReference>
<dbReference type="PROSITE" id="PS50943">
    <property type="entry name" value="HTH_CROC1"/>
    <property type="match status" value="1"/>
</dbReference>
<evidence type="ECO:0000256" key="2">
    <source>
        <dbReference type="SAM" id="MobiDB-lite"/>
    </source>
</evidence>
<name>A0A9J6PKJ5_9PROT</name>
<dbReference type="GO" id="GO:0003700">
    <property type="term" value="F:DNA-binding transcription factor activity"/>
    <property type="evidence" value="ECO:0007669"/>
    <property type="project" value="TreeGrafter"/>
</dbReference>
<evidence type="ECO:0000313" key="4">
    <source>
        <dbReference type="EMBL" id="MCP1337095.1"/>
    </source>
</evidence>
<organism evidence="4 5">
    <name type="scientific">Futiania mangrovi</name>
    <dbReference type="NCBI Taxonomy" id="2959716"/>
    <lineage>
        <taxon>Bacteria</taxon>
        <taxon>Pseudomonadati</taxon>
        <taxon>Pseudomonadota</taxon>
        <taxon>Alphaproteobacteria</taxon>
        <taxon>Futianiales</taxon>
        <taxon>Futianiaceae</taxon>
        <taxon>Futiania</taxon>
    </lineage>
</organism>
<dbReference type="PANTHER" id="PTHR46797:SF2">
    <property type="entry name" value="TRANSCRIPTIONAL REGULATOR"/>
    <property type="match status" value="1"/>
</dbReference>
<dbReference type="Proteomes" id="UP001055804">
    <property type="component" value="Unassembled WGS sequence"/>
</dbReference>
<feature type="compositionally biased region" description="Pro residues" evidence="2">
    <location>
        <begin position="1"/>
        <end position="12"/>
    </location>
</feature>
<feature type="region of interest" description="Disordered" evidence="2">
    <location>
        <begin position="1"/>
        <end position="30"/>
    </location>
</feature>
<dbReference type="AlphaFoldDB" id="A0A9J6PKJ5"/>
<evidence type="ECO:0000313" key="5">
    <source>
        <dbReference type="Proteomes" id="UP001055804"/>
    </source>
</evidence>
<dbReference type="Gene3D" id="1.10.260.40">
    <property type="entry name" value="lambda repressor-like DNA-binding domains"/>
    <property type="match status" value="1"/>
</dbReference>
<feature type="domain" description="HTH cro/C1-type" evidence="3">
    <location>
        <begin position="31"/>
        <end position="85"/>
    </location>
</feature>
<dbReference type="PANTHER" id="PTHR46797">
    <property type="entry name" value="HTH-TYPE TRANSCRIPTIONAL REGULATOR"/>
    <property type="match status" value="1"/>
</dbReference>
<dbReference type="Pfam" id="PF01381">
    <property type="entry name" value="HTH_3"/>
    <property type="match status" value="1"/>
</dbReference>
<comment type="caution">
    <text evidence="4">The sequence shown here is derived from an EMBL/GenBank/DDBJ whole genome shotgun (WGS) entry which is preliminary data.</text>
</comment>
<keyword evidence="1" id="KW-0238">DNA-binding</keyword>
<protein>
    <submittedName>
        <fullName evidence="4">Cupin domain-containing protein</fullName>
    </submittedName>
</protein>
<dbReference type="EMBL" id="JAMZFT010000002">
    <property type="protein sequence ID" value="MCP1337095.1"/>
    <property type="molecule type" value="Genomic_DNA"/>
</dbReference>
<dbReference type="CDD" id="cd00093">
    <property type="entry name" value="HTH_XRE"/>
    <property type="match status" value="1"/>
</dbReference>
<dbReference type="InterPro" id="IPR050807">
    <property type="entry name" value="TransReg_Diox_bact_type"/>
</dbReference>
<proteinExistence type="predicted"/>
<dbReference type="InterPro" id="IPR001387">
    <property type="entry name" value="Cro/C1-type_HTH"/>
</dbReference>
<keyword evidence="5" id="KW-1185">Reference proteome</keyword>
<dbReference type="SUPFAM" id="SSF51182">
    <property type="entry name" value="RmlC-like cupins"/>
    <property type="match status" value="1"/>
</dbReference>
<evidence type="ECO:0000259" key="3">
    <source>
        <dbReference type="PROSITE" id="PS50943"/>
    </source>
</evidence>
<dbReference type="InterPro" id="IPR013096">
    <property type="entry name" value="Cupin_2"/>
</dbReference>